<evidence type="ECO:0000313" key="2">
    <source>
        <dbReference type="EMBL" id="TWF91122.1"/>
    </source>
</evidence>
<feature type="signal peptide" evidence="1">
    <location>
        <begin position="1"/>
        <end position="22"/>
    </location>
</feature>
<protein>
    <submittedName>
        <fullName evidence="2">Xylobiose transport system substrate-binding protein</fullName>
    </submittedName>
</protein>
<dbReference type="EMBL" id="VIWT01000002">
    <property type="protein sequence ID" value="TWF91122.1"/>
    <property type="molecule type" value="Genomic_DNA"/>
</dbReference>
<dbReference type="SUPFAM" id="SSF53850">
    <property type="entry name" value="Periplasmic binding protein-like II"/>
    <property type="match status" value="1"/>
</dbReference>
<dbReference type="Pfam" id="PF01547">
    <property type="entry name" value="SBP_bac_1"/>
    <property type="match status" value="1"/>
</dbReference>
<dbReference type="PROSITE" id="PS51257">
    <property type="entry name" value="PROKAR_LIPOPROTEIN"/>
    <property type="match status" value="1"/>
</dbReference>
<feature type="chain" id="PRO_5039435897" evidence="1">
    <location>
        <begin position="23"/>
        <end position="436"/>
    </location>
</feature>
<dbReference type="InterPro" id="IPR006059">
    <property type="entry name" value="SBP"/>
</dbReference>
<dbReference type="Proteomes" id="UP000317940">
    <property type="component" value="Unassembled WGS sequence"/>
</dbReference>
<dbReference type="InterPro" id="IPR050490">
    <property type="entry name" value="Bact_solute-bd_prot1"/>
</dbReference>
<evidence type="ECO:0000313" key="3">
    <source>
        <dbReference type="Proteomes" id="UP000317940"/>
    </source>
</evidence>
<dbReference type="Gene3D" id="3.40.190.10">
    <property type="entry name" value="Periplasmic binding protein-like II"/>
    <property type="match status" value="2"/>
</dbReference>
<keyword evidence="3" id="KW-1185">Reference proteome</keyword>
<dbReference type="RefSeq" id="WP_145908752.1">
    <property type="nucleotide sequence ID" value="NZ_BAAAMZ010000002.1"/>
</dbReference>
<gene>
    <name evidence="2" type="ORF">FHX73_12234</name>
</gene>
<reference evidence="2 3" key="1">
    <citation type="submission" date="2019-06" db="EMBL/GenBank/DDBJ databases">
        <title>Sequencing the genomes of 1000 actinobacteria strains.</title>
        <authorList>
            <person name="Klenk H.-P."/>
        </authorList>
    </citation>
    <scope>NUCLEOTIDE SEQUENCE [LARGE SCALE GENOMIC DNA]</scope>
    <source>
        <strain evidence="2 3">DSM 44826</strain>
    </source>
</reference>
<organism evidence="2 3">
    <name type="scientific">Kitasatospora viridis</name>
    <dbReference type="NCBI Taxonomy" id="281105"/>
    <lineage>
        <taxon>Bacteria</taxon>
        <taxon>Bacillati</taxon>
        <taxon>Actinomycetota</taxon>
        <taxon>Actinomycetes</taxon>
        <taxon>Kitasatosporales</taxon>
        <taxon>Streptomycetaceae</taxon>
        <taxon>Kitasatospora</taxon>
    </lineage>
</organism>
<dbReference type="PANTHER" id="PTHR43649">
    <property type="entry name" value="ARABINOSE-BINDING PROTEIN-RELATED"/>
    <property type="match status" value="1"/>
</dbReference>
<proteinExistence type="predicted"/>
<dbReference type="PANTHER" id="PTHR43649:SF14">
    <property type="entry name" value="BLR3389 PROTEIN"/>
    <property type="match status" value="1"/>
</dbReference>
<sequence>MTRSSTPLRTTAAAVACTTALALLTGCGSGGAGGSAGGSGVIHVLVYGDAGNTVEKRIVDTFNKTSKVRAVLDTIPGADYQTKLQTVITTPQAPDVFFDWGGGSIAPFVKAGLLMPLDDMIAKDPALKADFLPSVFNTAVIDGKSYGIPMRGTQPVLLFDNKKVLADAGLTPPTTWDQLLSEVHALKAKGTTPIALGGGDQWPTLMWFEYLFDRVAGPGLFQRAVGGDKQAWADPASLKALGMLKQLVDAGAFGTTFDSVKFTDGGSPALLAKGKAAFELMGSWEYATQQTADPDFAKDQLGYSAFPSVPGGQGDPNDLVGNTNNFYSVRSTTKYPDAVAQFLKLMYSDDFVKAQLAIGNLPTTTNTPDFLAGSANPAYSKYQYDLVKQAPSFQLSWDQAYPPAAMTPMHQTVQRFLDGQLDANGFVRAMQALPTP</sequence>
<keyword evidence="1" id="KW-0732">Signal</keyword>
<accession>A0A561TVI5</accession>
<dbReference type="OrthoDB" id="8317736at2"/>
<evidence type="ECO:0000256" key="1">
    <source>
        <dbReference type="SAM" id="SignalP"/>
    </source>
</evidence>
<dbReference type="AlphaFoldDB" id="A0A561TVI5"/>
<comment type="caution">
    <text evidence="2">The sequence shown here is derived from an EMBL/GenBank/DDBJ whole genome shotgun (WGS) entry which is preliminary data.</text>
</comment>
<name>A0A561TVI5_9ACTN</name>